<evidence type="ECO:0000256" key="4">
    <source>
        <dbReference type="ARBA" id="ARBA00023069"/>
    </source>
</evidence>
<evidence type="ECO:0000313" key="8">
    <source>
        <dbReference type="Proteomes" id="UP000190080"/>
    </source>
</evidence>
<dbReference type="AlphaFoldDB" id="A0A1V4IVD1"/>
<accession>A0A1V4IVD1</accession>
<dbReference type="PROSITE" id="PS50853">
    <property type="entry name" value="FN3"/>
    <property type="match status" value="1"/>
</dbReference>
<comment type="subcellular location">
    <subcellularLocation>
        <location evidence="1">Cell projection</location>
        <location evidence="1">Cilium</location>
    </subcellularLocation>
    <subcellularLocation>
        <location evidence="2">Cytoplasm</location>
    </subcellularLocation>
</comment>
<evidence type="ECO:0000256" key="2">
    <source>
        <dbReference type="ARBA" id="ARBA00004496"/>
    </source>
</evidence>
<dbReference type="InterPro" id="IPR003961">
    <property type="entry name" value="FN3_dom"/>
</dbReference>
<dbReference type="Gene3D" id="2.60.40.10">
    <property type="entry name" value="Immunoglobulins"/>
    <property type="match status" value="4"/>
</dbReference>
<evidence type="ECO:0000313" key="7">
    <source>
        <dbReference type="EMBL" id="OPJ63745.1"/>
    </source>
</evidence>
<sequence>MKKSIKKITATTVMLLMTLGILMNLGEVKVYAWNSSKYDGRNLVVNGDGDGGGGGAAGNINPWMDSNGKFTLQNLSDMGYTPSPNGGYSFDYYPGAASTDTAYQDIDVSDISQEVDSSDVAFNLSGYMSKLFSNSTAKIEADFFDAGNQKIGSKTLVDYSTDAVKDATGNYIMDWQQKSASGTIPSGTRKIRVSLIADIPSIVDPVAGPIESIEFIEFDGIELKLSQKAKAINVKGNSKVILNQDITPSSSDDTDFGNADIATGSVKKTFTIESTGAYALNLSGIPKVTVGGTNAGDFTVSQPTASSIAVGGSITFQVTFDPTTIGTKTASISIANDDSDSGQNSYTFNIQGTGTAAPVISIEGNNTIIANGDTTPIVSDDTDFGTLKLSEAGITKTYAIKNNGTKALTIIGPVTISGANKDDFSVKPSAAGTTITAGGSITIEVTFNPAATGTKTATINIPSDDVTKNPYYFNIKGVGIDVPVVTTAAASAIKYNTASVGGEVTSDGNSVVTERGVVYGTKTDPTIASDTKVNATSSGTGAFLVSLSTLQPNTTYHARAYAKNSAGVSYGSDVSFTTSSEPLAINSSALPSGTVGTAYSTKITSTGGKGNKTYSKVSGALPQGLTLSTDGTLSGTPINVETTTFTVSVTDELAATVSKSFTVTINPITSPPVVTPTTPVPSETVEEIPADVTGGSSDGVISQITVNRTTESDGTKSDAVTYGENTAKDTVEKLSEACKTKATINIPDAQDEVSETTVAIPNSSLNVLADGSVGIGIETENGRVELPAQSVQYAANNINGDLYFKLVPMKTDEEKKEIVDRAEGQSVISTVFRTGTLSIIGRPMAIETNLSSTPVDIILPLDGVGIPTNAKKRQAFLDKLGIYIEHSDGDKELIHGEIVQYKDGVLGIKFTVTKFSVFTIVKGDKIIKQSSECKILKVKTPTAAQISGTKLSAKVKYKTGKIKVEVSVSKKASWKLYKDAACTKEIANKKLNLSVGNNKAYIKVTAEDGVSSKIYSLVVNRKKKTDKK</sequence>
<feature type="domain" description="Fibronectin type-III" evidence="6">
    <location>
        <begin position="482"/>
        <end position="582"/>
    </location>
</feature>
<dbReference type="EMBL" id="MZGV01000007">
    <property type="protein sequence ID" value="OPJ63745.1"/>
    <property type="molecule type" value="Genomic_DNA"/>
</dbReference>
<evidence type="ECO:0000256" key="5">
    <source>
        <dbReference type="ARBA" id="ARBA00023273"/>
    </source>
</evidence>
<proteinExistence type="predicted"/>
<dbReference type="Pfam" id="PF05345">
    <property type="entry name" value="He_PIG"/>
    <property type="match status" value="1"/>
</dbReference>
<comment type="caution">
    <text evidence="7">The sequence shown here is derived from an EMBL/GenBank/DDBJ whole genome shotgun (WGS) entry which is preliminary data.</text>
</comment>
<keyword evidence="5" id="KW-0966">Cell projection</keyword>
<gene>
    <name evidence="7" type="ORF">CLORY_09290</name>
</gene>
<dbReference type="RefSeq" id="WP_079422362.1">
    <property type="nucleotide sequence ID" value="NZ_MZGV01000007.1"/>
</dbReference>
<keyword evidence="8" id="KW-1185">Reference proteome</keyword>
<dbReference type="OrthoDB" id="6372180at2"/>
<organism evidence="7 8">
    <name type="scientific">Clostridium oryzae</name>
    <dbReference type="NCBI Taxonomy" id="1450648"/>
    <lineage>
        <taxon>Bacteria</taxon>
        <taxon>Bacillati</taxon>
        <taxon>Bacillota</taxon>
        <taxon>Clostridia</taxon>
        <taxon>Eubacteriales</taxon>
        <taxon>Clostridiaceae</taxon>
        <taxon>Clostridium</taxon>
    </lineage>
</organism>
<evidence type="ECO:0000256" key="1">
    <source>
        <dbReference type="ARBA" id="ARBA00004138"/>
    </source>
</evidence>
<dbReference type="InterPro" id="IPR025883">
    <property type="entry name" value="Cadherin-like_domain"/>
</dbReference>
<dbReference type="NCBIfam" id="NF012200">
    <property type="entry name" value="choice_anch_D"/>
    <property type="match status" value="2"/>
</dbReference>
<dbReference type="SUPFAM" id="SSF49313">
    <property type="entry name" value="Cadherin-like"/>
    <property type="match status" value="1"/>
</dbReference>
<dbReference type="Pfam" id="PF12733">
    <property type="entry name" value="Cadherin-like"/>
    <property type="match status" value="1"/>
</dbReference>
<keyword evidence="3" id="KW-0963">Cytoplasm</keyword>
<dbReference type="InterPro" id="IPR015919">
    <property type="entry name" value="Cadherin-like_sf"/>
</dbReference>
<dbReference type="Pfam" id="PF22544">
    <property type="entry name" value="HYDIN_VesB_CFA65-like_Ig"/>
    <property type="match status" value="2"/>
</dbReference>
<evidence type="ECO:0000256" key="3">
    <source>
        <dbReference type="ARBA" id="ARBA00022490"/>
    </source>
</evidence>
<dbReference type="Proteomes" id="UP000190080">
    <property type="component" value="Unassembled WGS sequence"/>
</dbReference>
<dbReference type="InterPro" id="IPR036116">
    <property type="entry name" value="FN3_sf"/>
</dbReference>
<dbReference type="SUPFAM" id="SSF49265">
    <property type="entry name" value="Fibronectin type III"/>
    <property type="match status" value="1"/>
</dbReference>
<dbReference type="GO" id="GO:0005509">
    <property type="term" value="F:calcium ion binding"/>
    <property type="evidence" value="ECO:0007669"/>
    <property type="project" value="InterPro"/>
</dbReference>
<reference evidence="7 8" key="1">
    <citation type="submission" date="2017-03" db="EMBL/GenBank/DDBJ databases">
        <title>Genome sequence of Clostridium oryzae DSM 28571.</title>
        <authorList>
            <person name="Poehlein A."/>
            <person name="Daniel R."/>
        </authorList>
    </citation>
    <scope>NUCLEOTIDE SEQUENCE [LARGE SCALE GENOMIC DNA]</scope>
    <source>
        <strain evidence="7 8">DSM 28571</strain>
    </source>
</reference>
<dbReference type="GO" id="GO:0005737">
    <property type="term" value="C:cytoplasm"/>
    <property type="evidence" value="ECO:0007669"/>
    <property type="project" value="UniProtKB-SubCell"/>
</dbReference>
<dbReference type="STRING" id="1450648.CLORY_09290"/>
<dbReference type="GO" id="GO:0016020">
    <property type="term" value="C:membrane"/>
    <property type="evidence" value="ECO:0007669"/>
    <property type="project" value="InterPro"/>
</dbReference>
<evidence type="ECO:0000259" key="6">
    <source>
        <dbReference type="PROSITE" id="PS50853"/>
    </source>
</evidence>
<name>A0A1V4IVD1_9CLOT</name>
<dbReference type="InterPro" id="IPR013783">
    <property type="entry name" value="Ig-like_fold"/>
</dbReference>
<protein>
    <recommendedName>
        <fullName evidence="6">Fibronectin type-III domain-containing protein</fullName>
    </recommendedName>
</protein>
<dbReference type="InterPro" id="IPR053879">
    <property type="entry name" value="HYDIN_VesB_CFA65-like_Ig"/>
</dbReference>
<keyword evidence="4" id="KW-0969">Cilium</keyword>